<dbReference type="GO" id="GO:0005524">
    <property type="term" value="F:ATP binding"/>
    <property type="evidence" value="ECO:0007669"/>
    <property type="project" value="UniProtKB-KW"/>
</dbReference>
<evidence type="ECO:0000259" key="7">
    <source>
        <dbReference type="Pfam" id="PF13193"/>
    </source>
</evidence>
<dbReference type="Proteomes" id="UP000193144">
    <property type="component" value="Unassembled WGS sequence"/>
</dbReference>
<dbReference type="GO" id="GO:0019748">
    <property type="term" value="P:secondary metabolic process"/>
    <property type="evidence" value="ECO:0007669"/>
    <property type="project" value="TreeGrafter"/>
</dbReference>
<comment type="caution">
    <text evidence="8">The sequence shown here is derived from an EMBL/GenBank/DDBJ whole genome shotgun (WGS) entry which is preliminary data.</text>
</comment>
<evidence type="ECO:0000256" key="1">
    <source>
        <dbReference type="ARBA" id="ARBA00005179"/>
    </source>
</evidence>
<proteinExistence type="inferred from homology"/>
<keyword evidence="4" id="KW-0547">Nucleotide-binding</keyword>
<gene>
    <name evidence="8" type="ORF">BCR34DRAFT_674835</name>
</gene>
<evidence type="ECO:0000256" key="5">
    <source>
        <dbReference type="ARBA" id="ARBA00022840"/>
    </source>
</evidence>
<dbReference type="PANTHER" id="PTHR24096:SF317">
    <property type="entry name" value="ADENYLATE-FORMING ENZYME AFEA"/>
    <property type="match status" value="1"/>
</dbReference>
<keyword evidence="5" id="KW-0067">ATP-binding</keyword>
<accession>A0A1Y1ZFF3</accession>
<dbReference type="Gene3D" id="3.30.300.30">
    <property type="match status" value="1"/>
</dbReference>
<name>A0A1Y1ZFF3_9PLEO</name>
<dbReference type="EMBL" id="MCFA01000092">
    <property type="protein sequence ID" value="ORY08980.1"/>
    <property type="molecule type" value="Genomic_DNA"/>
</dbReference>
<dbReference type="Pfam" id="PF00501">
    <property type="entry name" value="AMP-binding"/>
    <property type="match status" value="1"/>
</dbReference>
<dbReference type="InterPro" id="IPR045851">
    <property type="entry name" value="AMP-bd_C_sf"/>
</dbReference>
<feature type="domain" description="AMP-binding enzyme C-terminal" evidence="7">
    <location>
        <begin position="433"/>
        <end position="509"/>
    </location>
</feature>
<sequence length="566" mass="62975">MDINFAAWVLSPIAYDEGQPLLIDAANPGRSLSFKQLRNQVRRLIAGLRAAGIRPGDCVLVNSFNDISYTILYLGIIGSGAIFSGVNPAYSAHELAHHMEMVAAKLIIVEPAMLDKTVAAAESTHLPKPDIYAFDVHGLSQRADIVSWSVLLENGHGDFQQYPRPDATVAAYQTSSGTSGLPKAAMIPHSYLISQARLRMSEPCINYDVRRLTALPPMHAFATPIIPSSIREGSLTYIMRRYDDAEFVSCVEKYRITETWLPPPPIIQLPKSHLTSTDALRYLRRIWFGGASLAYENQLPLQHLLHGDARIHPVWGMTEVGWITTIPPSWPGNHGNDMVGMPLPDFRVRAVDDEGRKIRDVNVDGELQILAPHPMLGYLNNPNANEEIFTVDSEGRWINSGDIGHISSEGHIFILDRKKDIIKVRGWQVSPSEVESRIHQQPEVVDVCVVGIALSTGEGERVRAFVVRRDDSHLTADEVKQFAAISLAKYKVPEEVVFVLSIPRNPTGKILRRVLREQVMEEGGLRNPVSNVVGKSFCTDPYEEVTQPAGRQRYPYSGLHQITPRT</sequence>
<comment type="similarity">
    <text evidence="2">Belongs to the ATP-dependent AMP-binding enzyme family.</text>
</comment>
<dbReference type="GO" id="GO:0016405">
    <property type="term" value="F:CoA-ligase activity"/>
    <property type="evidence" value="ECO:0007669"/>
    <property type="project" value="TreeGrafter"/>
</dbReference>
<dbReference type="STRING" id="1231657.A0A1Y1ZFF3"/>
<feature type="domain" description="AMP-dependent synthetase/ligase" evidence="6">
    <location>
        <begin position="21"/>
        <end position="379"/>
    </location>
</feature>
<dbReference type="PANTHER" id="PTHR24096">
    <property type="entry name" value="LONG-CHAIN-FATTY-ACID--COA LIGASE"/>
    <property type="match status" value="1"/>
</dbReference>
<dbReference type="InterPro" id="IPR000873">
    <property type="entry name" value="AMP-dep_synth/lig_dom"/>
</dbReference>
<keyword evidence="9" id="KW-1185">Reference proteome</keyword>
<comment type="pathway">
    <text evidence="1">Secondary metabolite biosynthesis.</text>
</comment>
<dbReference type="OrthoDB" id="6509636at2759"/>
<keyword evidence="3 8" id="KW-0436">Ligase</keyword>
<dbReference type="InterPro" id="IPR020845">
    <property type="entry name" value="AMP-binding_CS"/>
</dbReference>
<evidence type="ECO:0000313" key="9">
    <source>
        <dbReference type="Proteomes" id="UP000193144"/>
    </source>
</evidence>
<dbReference type="Gene3D" id="3.40.50.12780">
    <property type="entry name" value="N-terminal domain of ligase-like"/>
    <property type="match status" value="1"/>
</dbReference>
<dbReference type="PROSITE" id="PS00455">
    <property type="entry name" value="AMP_BINDING"/>
    <property type="match status" value="1"/>
</dbReference>
<dbReference type="AlphaFoldDB" id="A0A1Y1ZFF3"/>
<protein>
    <submittedName>
        <fullName evidence="8">Amp dependent CoA ligase</fullName>
    </submittedName>
</protein>
<evidence type="ECO:0000313" key="8">
    <source>
        <dbReference type="EMBL" id="ORY08980.1"/>
    </source>
</evidence>
<dbReference type="SUPFAM" id="SSF56801">
    <property type="entry name" value="Acetyl-CoA synthetase-like"/>
    <property type="match status" value="1"/>
</dbReference>
<evidence type="ECO:0000256" key="3">
    <source>
        <dbReference type="ARBA" id="ARBA00022598"/>
    </source>
</evidence>
<evidence type="ECO:0000259" key="6">
    <source>
        <dbReference type="Pfam" id="PF00501"/>
    </source>
</evidence>
<reference evidence="8 9" key="1">
    <citation type="submission" date="2016-07" db="EMBL/GenBank/DDBJ databases">
        <title>Pervasive Adenine N6-methylation of Active Genes in Fungi.</title>
        <authorList>
            <consortium name="DOE Joint Genome Institute"/>
            <person name="Mondo S.J."/>
            <person name="Dannebaum R.O."/>
            <person name="Kuo R.C."/>
            <person name="Labutti K."/>
            <person name="Haridas S."/>
            <person name="Kuo A."/>
            <person name="Salamov A."/>
            <person name="Ahrendt S.R."/>
            <person name="Lipzen A."/>
            <person name="Sullivan W."/>
            <person name="Andreopoulos W.B."/>
            <person name="Clum A."/>
            <person name="Lindquist E."/>
            <person name="Daum C."/>
            <person name="Ramamoorthy G.K."/>
            <person name="Gryganskyi A."/>
            <person name="Culley D."/>
            <person name="Magnuson J.K."/>
            <person name="James T.Y."/>
            <person name="O'Malley M.A."/>
            <person name="Stajich J.E."/>
            <person name="Spatafora J.W."/>
            <person name="Visel A."/>
            <person name="Grigoriev I.V."/>
        </authorList>
    </citation>
    <scope>NUCLEOTIDE SEQUENCE [LARGE SCALE GENOMIC DNA]</scope>
    <source>
        <strain evidence="8 9">CBS 115471</strain>
    </source>
</reference>
<evidence type="ECO:0000256" key="2">
    <source>
        <dbReference type="ARBA" id="ARBA00006432"/>
    </source>
</evidence>
<evidence type="ECO:0000256" key="4">
    <source>
        <dbReference type="ARBA" id="ARBA00022741"/>
    </source>
</evidence>
<dbReference type="InterPro" id="IPR025110">
    <property type="entry name" value="AMP-bd_C"/>
</dbReference>
<organism evidence="8 9">
    <name type="scientific">Clohesyomyces aquaticus</name>
    <dbReference type="NCBI Taxonomy" id="1231657"/>
    <lineage>
        <taxon>Eukaryota</taxon>
        <taxon>Fungi</taxon>
        <taxon>Dikarya</taxon>
        <taxon>Ascomycota</taxon>
        <taxon>Pezizomycotina</taxon>
        <taxon>Dothideomycetes</taxon>
        <taxon>Pleosporomycetidae</taxon>
        <taxon>Pleosporales</taxon>
        <taxon>Lindgomycetaceae</taxon>
        <taxon>Clohesyomyces</taxon>
    </lineage>
</organism>
<dbReference type="InterPro" id="IPR042099">
    <property type="entry name" value="ANL_N_sf"/>
</dbReference>
<dbReference type="Pfam" id="PF13193">
    <property type="entry name" value="AMP-binding_C"/>
    <property type="match status" value="1"/>
</dbReference>